<organism evidence="1">
    <name type="scientific">Nymphaea colorata</name>
    <name type="common">pocket water lily</name>
    <dbReference type="NCBI Taxonomy" id="210225"/>
    <lineage>
        <taxon>Eukaryota</taxon>
        <taxon>Viridiplantae</taxon>
        <taxon>Streptophyta</taxon>
        <taxon>Embryophyta</taxon>
        <taxon>Tracheophyta</taxon>
        <taxon>Spermatophyta</taxon>
        <taxon>Magnoliopsida</taxon>
        <taxon>Nymphaeales</taxon>
        <taxon>Nymphaeaceae</taxon>
        <taxon>Nymphaea</taxon>
    </lineage>
</organism>
<sequence length="24" mass="2942">MISSVRFIMVTKLQNHDVYRRGKY</sequence>
<dbReference type="EMBL" id="LR721774">
    <property type="protein sequence ID" value="VVV33882.1"/>
    <property type="molecule type" value="Genomic_DNA"/>
</dbReference>
<dbReference type="AlphaFoldDB" id="A0A5K0UZJ8"/>
<name>A0A5K0UZJ8_9MAGN</name>
<proteinExistence type="predicted"/>
<gene>
    <name evidence="1" type="ORF">NYM_LOCUS2560</name>
</gene>
<reference evidence="1" key="1">
    <citation type="submission" date="2019-09" db="EMBL/GenBank/DDBJ databases">
        <authorList>
            <person name="Zhang L."/>
        </authorList>
    </citation>
    <scope>NUCLEOTIDE SEQUENCE</scope>
</reference>
<accession>A0A5K0UZJ8</accession>
<protein>
    <submittedName>
        <fullName evidence="1">Uncharacterized protein</fullName>
    </submittedName>
</protein>
<evidence type="ECO:0000313" key="1">
    <source>
        <dbReference type="EMBL" id="VVV33882.1"/>
    </source>
</evidence>